<evidence type="ECO:0000256" key="1">
    <source>
        <dbReference type="ARBA" id="ARBA00001971"/>
    </source>
</evidence>
<dbReference type="SUPFAM" id="SSF48264">
    <property type="entry name" value="Cytochrome P450"/>
    <property type="match status" value="1"/>
</dbReference>
<comment type="cofactor">
    <cofactor evidence="1 5">
        <name>heme</name>
        <dbReference type="ChEBI" id="CHEBI:30413"/>
    </cofactor>
</comment>
<evidence type="ECO:0000256" key="4">
    <source>
        <dbReference type="ARBA" id="ARBA00023004"/>
    </source>
</evidence>
<evidence type="ECO:0000256" key="6">
    <source>
        <dbReference type="RuleBase" id="RU000461"/>
    </source>
</evidence>
<feature type="binding site" description="axial binding residue" evidence="5">
    <location>
        <position position="452"/>
    </location>
    <ligand>
        <name>heme</name>
        <dbReference type="ChEBI" id="CHEBI:30413"/>
    </ligand>
    <ligandPart>
        <name>Fe</name>
        <dbReference type="ChEBI" id="CHEBI:18248"/>
    </ligandPart>
</feature>
<organism evidence="8 9">
    <name type="scientific">Furculomyces boomerangus</name>
    <dbReference type="NCBI Taxonomy" id="61424"/>
    <lineage>
        <taxon>Eukaryota</taxon>
        <taxon>Fungi</taxon>
        <taxon>Fungi incertae sedis</taxon>
        <taxon>Zoopagomycota</taxon>
        <taxon>Kickxellomycotina</taxon>
        <taxon>Harpellomycetes</taxon>
        <taxon>Harpellales</taxon>
        <taxon>Harpellaceae</taxon>
        <taxon>Furculomyces</taxon>
    </lineage>
</organism>
<keyword evidence="9" id="KW-1185">Reference proteome</keyword>
<evidence type="ECO:0000256" key="7">
    <source>
        <dbReference type="SAM" id="Phobius"/>
    </source>
</evidence>
<dbReference type="Pfam" id="PF00067">
    <property type="entry name" value="p450"/>
    <property type="match status" value="1"/>
</dbReference>
<evidence type="ECO:0000256" key="5">
    <source>
        <dbReference type="PIRSR" id="PIRSR602401-1"/>
    </source>
</evidence>
<dbReference type="GO" id="GO:0044550">
    <property type="term" value="P:secondary metabolite biosynthetic process"/>
    <property type="evidence" value="ECO:0007669"/>
    <property type="project" value="UniProtKB-ARBA"/>
</dbReference>
<name>A0A2T9XZY8_9FUNG</name>
<dbReference type="InterPro" id="IPR036396">
    <property type="entry name" value="Cyt_P450_sf"/>
</dbReference>
<dbReference type="PROSITE" id="PS00086">
    <property type="entry name" value="CYTOCHROME_P450"/>
    <property type="match status" value="1"/>
</dbReference>
<dbReference type="GO" id="GO:0004497">
    <property type="term" value="F:monooxygenase activity"/>
    <property type="evidence" value="ECO:0007669"/>
    <property type="project" value="UniProtKB-KW"/>
</dbReference>
<gene>
    <name evidence="8" type="ORF">BB559_006895</name>
</gene>
<dbReference type="PRINTS" id="PR00385">
    <property type="entry name" value="P450"/>
</dbReference>
<keyword evidence="3 6" id="KW-0560">Oxidoreductase</keyword>
<dbReference type="GO" id="GO:0005506">
    <property type="term" value="F:iron ion binding"/>
    <property type="evidence" value="ECO:0007669"/>
    <property type="project" value="InterPro"/>
</dbReference>
<keyword evidence="5 6" id="KW-0349">Heme</keyword>
<dbReference type="OrthoDB" id="3934656at2759"/>
<dbReference type="GO" id="GO:0020037">
    <property type="term" value="F:heme binding"/>
    <property type="evidence" value="ECO:0007669"/>
    <property type="project" value="InterPro"/>
</dbReference>
<keyword evidence="7" id="KW-1133">Transmembrane helix</keyword>
<dbReference type="PANTHER" id="PTHR24305">
    <property type="entry name" value="CYTOCHROME P450"/>
    <property type="match status" value="1"/>
</dbReference>
<dbReference type="STRING" id="61424.A0A2T9XZY8"/>
<comment type="caution">
    <text evidence="8">The sequence shown here is derived from an EMBL/GenBank/DDBJ whole genome shotgun (WGS) entry which is preliminary data.</text>
</comment>
<sequence>MYSLIKNYLGFLTPTNLQKLSKSRIFYGIFSVYFISKVLYRLFLHPLNKIPGPWWARLTSIPYLFQIVIGNGIGISKKIHDKYGSIARVAPDKISVADTSNIKKMLSSYKYKKIKNVESAKIYHESIFSTRDETFNKMRRRQVGPAYSHTGLDTVENVIVENGILSLKKMIDSQIKQGKASALINYSSAFKNLTTDVISALTFGKSFDAMKNNGHPIMESLEQGRVLTKVVFVIPHFRKFVNVVPASIKFKKAMTDYTVGAINERKQTVKEGTYNPEKTDILQMYLESVNTTNGKKLSTEELVDELVVTLIGGTDTTALTMTWLIHIYMLYPKVYKKVCNEVLEQFPDKSQPIQYSEARQKLPYLVASIYECMRLRAVSGGITFRETSAEGVELCGYSIPNNVDVALYFEGAHHDSKLWKNPQTFNPDRFMGPEGEKMKKEVLVFSSGVRICPGRNLAWYEILTVIPNFIRDYEISLPIDAIYKPNNLDPLRNNEPKFIDDIDWNPRQPRNEKRDCNIIIRHRVSN</sequence>
<dbReference type="AlphaFoldDB" id="A0A2T9XZY8"/>
<evidence type="ECO:0000313" key="8">
    <source>
        <dbReference type="EMBL" id="PVU85652.1"/>
    </source>
</evidence>
<dbReference type="Gene3D" id="1.10.630.10">
    <property type="entry name" value="Cytochrome P450"/>
    <property type="match status" value="1"/>
</dbReference>
<dbReference type="Proteomes" id="UP000245699">
    <property type="component" value="Unassembled WGS sequence"/>
</dbReference>
<dbReference type="InterPro" id="IPR001128">
    <property type="entry name" value="Cyt_P450"/>
</dbReference>
<evidence type="ECO:0000256" key="3">
    <source>
        <dbReference type="ARBA" id="ARBA00023002"/>
    </source>
</evidence>
<keyword evidence="2 5" id="KW-0479">Metal-binding</keyword>
<feature type="transmembrane region" description="Helical" evidence="7">
    <location>
        <begin position="25"/>
        <end position="43"/>
    </location>
</feature>
<dbReference type="PANTHER" id="PTHR24305:SF235">
    <property type="entry name" value="CYTOCHROME P450 MONOOXYGENASE APDB-RELATED"/>
    <property type="match status" value="1"/>
</dbReference>
<evidence type="ECO:0000256" key="2">
    <source>
        <dbReference type="ARBA" id="ARBA00022723"/>
    </source>
</evidence>
<proteinExistence type="inferred from homology"/>
<keyword evidence="4 5" id="KW-0408">Iron</keyword>
<comment type="similarity">
    <text evidence="6">Belongs to the cytochrome P450 family.</text>
</comment>
<dbReference type="PRINTS" id="PR00463">
    <property type="entry name" value="EP450I"/>
</dbReference>
<evidence type="ECO:0000313" key="9">
    <source>
        <dbReference type="Proteomes" id="UP000245699"/>
    </source>
</evidence>
<keyword evidence="7" id="KW-0812">Transmembrane</keyword>
<keyword evidence="6" id="KW-0503">Monooxygenase</keyword>
<keyword evidence="7" id="KW-0472">Membrane</keyword>
<dbReference type="InterPro" id="IPR017972">
    <property type="entry name" value="Cyt_P450_CS"/>
</dbReference>
<dbReference type="GO" id="GO:0016705">
    <property type="term" value="F:oxidoreductase activity, acting on paired donors, with incorporation or reduction of molecular oxygen"/>
    <property type="evidence" value="ECO:0007669"/>
    <property type="project" value="InterPro"/>
</dbReference>
<dbReference type="InterPro" id="IPR050121">
    <property type="entry name" value="Cytochrome_P450_monoxygenase"/>
</dbReference>
<protein>
    <submittedName>
        <fullName evidence="8">Uncharacterized protein</fullName>
    </submittedName>
</protein>
<reference evidence="8 9" key="1">
    <citation type="journal article" date="2018" name="MBio">
        <title>Comparative Genomics Reveals the Core Gene Toolbox for the Fungus-Insect Symbiosis.</title>
        <authorList>
            <person name="Wang Y."/>
            <person name="Stata M."/>
            <person name="Wang W."/>
            <person name="Stajich J.E."/>
            <person name="White M.M."/>
            <person name="Moncalvo J.M."/>
        </authorList>
    </citation>
    <scope>NUCLEOTIDE SEQUENCE [LARGE SCALE GENOMIC DNA]</scope>
    <source>
        <strain evidence="8 9">AUS-77-4</strain>
    </source>
</reference>
<accession>A0A2T9XZY8</accession>
<dbReference type="InterPro" id="IPR002401">
    <property type="entry name" value="Cyt_P450_E_grp-I"/>
</dbReference>
<dbReference type="EMBL" id="MBFT01001052">
    <property type="protein sequence ID" value="PVU85652.1"/>
    <property type="molecule type" value="Genomic_DNA"/>
</dbReference>